<dbReference type="InterPro" id="IPR013766">
    <property type="entry name" value="Thioredoxin_domain"/>
</dbReference>
<proteinExistence type="predicted"/>
<protein>
    <recommendedName>
        <fullName evidence="2">Thioredoxin domain-containing protein</fullName>
    </recommendedName>
</protein>
<dbReference type="InterPro" id="IPR036249">
    <property type="entry name" value="Thioredoxin-like_sf"/>
</dbReference>
<dbReference type="SUPFAM" id="SSF52833">
    <property type="entry name" value="Thioredoxin-like"/>
    <property type="match status" value="1"/>
</dbReference>
<dbReference type="Proteomes" id="UP001321520">
    <property type="component" value="Chromosome"/>
</dbReference>
<feature type="chain" id="PRO_5045347939" description="Thioredoxin domain-containing protein" evidence="1">
    <location>
        <begin position="24"/>
        <end position="165"/>
    </location>
</feature>
<keyword evidence="4" id="KW-1185">Reference proteome</keyword>
<organism evidence="3 4">
    <name type="scientific">Microbulbifer spongiae</name>
    <dbReference type="NCBI Taxonomy" id="2944933"/>
    <lineage>
        <taxon>Bacteria</taxon>
        <taxon>Pseudomonadati</taxon>
        <taxon>Pseudomonadota</taxon>
        <taxon>Gammaproteobacteria</taxon>
        <taxon>Cellvibrionales</taxon>
        <taxon>Microbulbiferaceae</taxon>
        <taxon>Microbulbifer</taxon>
    </lineage>
</organism>
<keyword evidence="1" id="KW-0732">Signal</keyword>
<evidence type="ECO:0000259" key="2">
    <source>
        <dbReference type="PROSITE" id="PS51352"/>
    </source>
</evidence>
<gene>
    <name evidence="3" type="ORF">M8T91_16400</name>
</gene>
<evidence type="ECO:0000256" key="1">
    <source>
        <dbReference type="SAM" id="SignalP"/>
    </source>
</evidence>
<accession>A0ABY9ED53</accession>
<evidence type="ECO:0000313" key="4">
    <source>
        <dbReference type="Proteomes" id="UP001321520"/>
    </source>
</evidence>
<feature type="domain" description="Thioredoxin" evidence="2">
    <location>
        <begin position="10"/>
        <end position="160"/>
    </location>
</feature>
<dbReference type="RefSeq" id="WP_301415276.1">
    <property type="nucleotide sequence ID" value="NZ_CP098023.1"/>
</dbReference>
<feature type="signal peptide" evidence="1">
    <location>
        <begin position="1"/>
        <end position="23"/>
    </location>
</feature>
<sequence length="165" mass="18197">MVRRFLFLFLLFTLCIPAFPAAAQGASLLDLTLRDLASPGRISLAQYQGQPALMVFFEPECPWCFRQVRVLNRLLAQCPGQFQPLAVGTNGSRRALKAEYRRLRPDFPAFQISSALLDTVGTIPATPFTLLIDRHGAPAGWLRGFMPEEKLTPVLAAYLGVTCGS</sequence>
<dbReference type="Gene3D" id="3.40.30.10">
    <property type="entry name" value="Glutaredoxin"/>
    <property type="match status" value="1"/>
</dbReference>
<dbReference type="PROSITE" id="PS51352">
    <property type="entry name" value="THIOREDOXIN_2"/>
    <property type="match status" value="1"/>
</dbReference>
<evidence type="ECO:0000313" key="3">
    <source>
        <dbReference type="EMBL" id="WKD49454.1"/>
    </source>
</evidence>
<reference evidence="3 4" key="1">
    <citation type="submission" date="2022-05" db="EMBL/GenBank/DDBJ databases">
        <title>Microbulbifer sp. nov., isolated from sponge.</title>
        <authorList>
            <person name="Gao L."/>
        </authorList>
    </citation>
    <scope>NUCLEOTIDE SEQUENCE [LARGE SCALE GENOMIC DNA]</scope>
    <source>
        <strain evidence="3 4">MI-G</strain>
    </source>
</reference>
<name>A0ABY9ED53_9GAMM</name>
<dbReference type="EMBL" id="CP098023">
    <property type="protein sequence ID" value="WKD49454.1"/>
    <property type="molecule type" value="Genomic_DNA"/>
</dbReference>